<gene>
    <name evidence="2" type="ORF">AAHA92_03965</name>
</gene>
<feature type="domain" description="UspA" evidence="1">
    <location>
        <begin position="48"/>
        <end position="148"/>
    </location>
</feature>
<comment type="caution">
    <text evidence="2">The sequence shown here is derived from an EMBL/GenBank/DDBJ whole genome shotgun (WGS) entry which is preliminary data.</text>
</comment>
<dbReference type="InterPro" id="IPR014729">
    <property type="entry name" value="Rossmann-like_a/b/a_fold"/>
</dbReference>
<dbReference type="AlphaFoldDB" id="A0ABD1I1P5"/>
<keyword evidence="3" id="KW-1185">Reference proteome</keyword>
<accession>A0ABD1I1P5</accession>
<proteinExistence type="predicted"/>
<dbReference type="PANTHER" id="PTHR47125">
    <property type="entry name" value="ADENINE NUCLEOTIDE ALPHA HYDROLASES-LIKE SUPERFAMILY PROTEIN"/>
    <property type="match status" value="1"/>
</dbReference>
<dbReference type="PANTHER" id="PTHR47125:SF2">
    <property type="entry name" value="ADENINE NUCLEOTIDE ALPHA HYDROLASES-LIKE SUPERFAMILY PROTEIN"/>
    <property type="match status" value="1"/>
</dbReference>
<name>A0ABD1I1P5_SALDI</name>
<dbReference type="Pfam" id="PF00582">
    <property type="entry name" value="Usp"/>
    <property type="match status" value="1"/>
</dbReference>
<sequence length="202" mass="22035">MATSDSYLRHLSSGGYQIWESESKRWGGQAEGFGGGGGENGVFAIAMKKRVMVVVDQSSHTKHAMMWALNHVADKGDILTLLHVVSDTYSLSSSHYLAASLGSLCKACKPEVEVEALVIQGPKMDTVISQVKKLEVSVLVLGQKKQPSPFLNCLCMKSSSEAFVDECINNLECLAIGVRKQSKAVGGYLITTRWHKNFWLLA</sequence>
<dbReference type="Proteomes" id="UP001567538">
    <property type="component" value="Unassembled WGS sequence"/>
</dbReference>
<dbReference type="EMBL" id="JBEAFC010000003">
    <property type="protein sequence ID" value="KAL1561236.1"/>
    <property type="molecule type" value="Genomic_DNA"/>
</dbReference>
<reference evidence="2 3" key="1">
    <citation type="submission" date="2024-06" db="EMBL/GenBank/DDBJ databases">
        <title>A chromosome level genome sequence of Diviner's sage (Salvia divinorum).</title>
        <authorList>
            <person name="Ford S.A."/>
            <person name="Ro D.-K."/>
            <person name="Ness R.W."/>
            <person name="Phillips M.A."/>
        </authorList>
    </citation>
    <scope>NUCLEOTIDE SEQUENCE [LARGE SCALE GENOMIC DNA]</scope>
    <source>
        <strain evidence="2">SAF-2024a</strain>
        <tissue evidence="2">Leaf</tissue>
    </source>
</reference>
<evidence type="ECO:0000259" key="1">
    <source>
        <dbReference type="Pfam" id="PF00582"/>
    </source>
</evidence>
<organism evidence="2 3">
    <name type="scientific">Salvia divinorum</name>
    <name type="common">Maria pastora</name>
    <name type="synonym">Diviner's sage</name>
    <dbReference type="NCBI Taxonomy" id="28513"/>
    <lineage>
        <taxon>Eukaryota</taxon>
        <taxon>Viridiplantae</taxon>
        <taxon>Streptophyta</taxon>
        <taxon>Embryophyta</taxon>
        <taxon>Tracheophyta</taxon>
        <taxon>Spermatophyta</taxon>
        <taxon>Magnoliopsida</taxon>
        <taxon>eudicotyledons</taxon>
        <taxon>Gunneridae</taxon>
        <taxon>Pentapetalae</taxon>
        <taxon>asterids</taxon>
        <taxon>lamiids</taxon>
        <taxon>Lamiales</taxon>
        <taxon>Lamiaceae</taxon>
        <taxon>Nepetoideae</taxon>
        <taxon>Mentheae</taxon>
        <taxon>Salviinae</taxon>
        <taxon>Salvia</taxon>
        <taxon>Salvia subgen. Calosphace</taxon>
    </lineage>
</organism>
<evidence type="ECO:0000313" key="3">
    <source>
        <dbReference type="Proteomes" id="UP001567538"/>
    </source>
</evidence>
<dbReference type="CDD" id="cd00293">
    <property type="entry name" value="USP-like"/>
    <property type="match status" value="1"/>
</dbReference>
<dbReference type="SUPFAM" id="SSF52402">
    <property type="entry name" value="Adenine nucleotide alpha hydrolases-like"/>
    <property type="match status" value="1"/>
</dbReference>
<dbReference type="Gene3D" id="3.40.50.620">
    <property type="entry name" value="HUPs"/>
    <property type="match status" value="1"/>
</dbReference>
<dbReference type="InterPro" id="IPR006016">
    <property type="entry name" value="UspA"/>
</dbReference>
<protein>
    <recommendedName>
        <fullName evidence="1">UspA domain-containing protein</fullName>
    </recommendedName>
</protein>
<evidence type="ECO:0000313" key="2">
    <source>
        <dbReference type="EMBL" id="KAL1561236.1"/>
    </source>
</evidence>